<dbReference type="InterPro" id="IPR036691">
    <property type="entry name" value="Endo/exonu/phosph_ase_sf"/>
</dbReference>
<evidence type="ECO:0000259" key="1">
    <source>
        <dbReference type="Pfam" id="PF03372"/>
    </source>
</evidence>
<dbReference type="PANTHER" id="PTHR33395">
    <property type="entry name" value="TRANSCRIPTASE, PUTATIVE-RELATED-RELATED"/>
    <property type="match status" value="1"/>
</dbReference>
<accession>A0AAW1J012</accession>
<dbReference type="EMBL" id="JASPKY010000465">
    <property type="protein sequence ID" value="KAK9695967.1"/>
    <property type="molecule type" value="Genomic_DNA"/>
</dbReference>
<dbReference type="GO" id="GO:0003824">
    <property type="term" value="F:catalytic activity"/>
    <property type="evidence" value="ECO:0007669"/>
    <property type="project" value="InterPro"/>
</dbReference>
<protein>
    <recommendedName>
        <fullName evidence="1">Endonuclease/exonuclease/phosphatase domain-containing protein</fullName>
    </recommendedName>
</protein>
<dbReference type="InterPro" id="IPR005135">
    <property type="entry name" value="Endo/exonuclease/phosphatase"/>
</dbReference>
<reference evidence="2 3" key="1">
    <citation type="journal article" date="2024" name="BMC Genomics">
        <title>De novo assembly and annotation of Popillia japonica's genome with initial clues to its potential as an invasive pest.</title>
        <authorList>
            <person name="Cucini C."/>
            <person name="Boschi S."/>
            <person name="Funari R."/>
            <person name="Cardaioli E."/>
            <person name="Iannotti N."/>
            <person name="Marturano G."/>
            <person name="Paoli F."/>
            <person name="Bruttini M."/>
            <person name="Carapelli A."/>
            <person name="Frati F."/>
            <person name="Nardi F."/>
        </authorList>
    </citation>
    <scope>NUCLEOTIDE SEQUENCE [LARGE SCALE GENOMIC DNA]</scope>
    <source>
        <strain evidence="2">DMR45628</strain>
    </source>
</reference>
<dbReference type="Pfam" id="PF03372">
    <property type="entry name" value="Exo_endo_phos"/>
    <property type="match status" value="1"/>
</dbReference>
<evidence type="ECO:0000313" key="2">
    <source>
        <dbReference type="EMBL" id="KAK9695967.1"/>
    </source>
</evidence>
<dbReference type="SUPFAM" id="SSF56219">
    <property type="entry name" value="DNase I-like"/>
    <property type="match status" value="1"/>
</dbReference>
<keyword evidence="3" id="KW-1185">Reference proteome</keyword>
<dbReference type="GO" id="GO:0031012">
    <property type="term" value="C:extracellular matrix"/>
    <property type="evidence" value="ECO:0007669"/>
    <property type="project" value="TreeGrafter"/>
</dbReference>
<feature type="domain" description="Endonuclease/exonuclease/phosphatase" evidence="1">
    <location>
        <begin position="52"/>
        <end position="241"/>
    </location>
</feature>
<dbReference type="AlphaFoldDB" id="A0AAW1J012"/>
<dbReference type="Gene3D" id="3.60.10.10">
    <property type="entry name" value="Endonuclease/exonuclease/phosphatase"/>
    <property type="match status" value="1"/>
</dbReference>
<sequence length="306" mass="34631">MSITIGSINVRSLFTGFDELRDTVLDETVLDENLDILALSETWLNDAVPDEQILIDENLDILALSETWLNDAVPDEQILIPNYNIYRCDQPSRGEGVAISVWNTILCKVICSGNNNDLEFIFIKFRLSNKTYGVGCLYRAPISDVTMSLSALESLMSEVFLVVDEVICLGDLNINLFNINTSKVEKFYSFCESFGLTQVINEPTRITAYSSTLIDVVLVTVTDASLVAGVRLIDLPSVSDHMFILATLNIKNPRETIKMYTYRDFSTFEIANFSETLKSIEWHNVYLFDDVNMILKFINDNILYLC</sequence>
<dbReference type="GO" id="GO:0061343">
    <property type="term" value="P:cell adhesion involved in heart morphogenesis"/>
    <property type="evidence" value="ECO:0007669"/>
    <property type="project" value="TreeGrafter"/>
</dbReference>
<dbReference type="GO" id="GO:0007508">
    <property type="term" value="P:larval heart development"/>
    <property type="evidence" value="ECO:0007669"/>
    <property type="project" value="TreeGrafter"/>
</dbReference>
<gene>
    <name evidence="2" type="ORF">QE152_g32210</name>
</gene>
<dbReference type="Proteomes" id="UP001458880">
    <property type="component" value="Unassembled WGS sequence"/>
</dbReference>
<name>A0AAW1J012_POPJA</name>
<proteinExistence type="predicted"/>
<evidence type="ECO:0000313" key="3">
    <source>
        <dbReference type="Proteomes" id="UP001458880"/>
    </source>
</evidence>
<organism evidence="2 3">
    <name type="scientific">Popillia japonica</name>
    <name type="common">Japanese beetle</name>
    <dbReference type="NCBI Taxonomy" id="7064"/>
    <lineage>
        <taxon>Eukaryota</taxon>
        <taxon>Metazoa</taxon>
        <taxon>Ecdysozoa</taxon>
        <taxon>Arthropoda</taxon>
        <taxon>Hexapoda</taxon>
        <taxon>Insecta</taxon>
        <taxon>Pterygota</taxon>
        <taxon>Neoptera</taxon>
        <taxon>Endopterygota</taxon>
        <taxon>Coleoptera</taxon>
        <taxon>Polyphaga</taxon>
        <taxon>Scarabaeiformia</taxon>
        <taxon>Scarabaeidae</taxon>
        <taxon>Rutelinae</taxon>
        <taxon>Popillia</taxon>
    </lineage>
</organism>
<comment type="caution">
    <text evidence="2">The sequence shown here is derived from an EMBL/GenBank/DDBJ whole genome shotgun (WGS) entry which is preliminary data.</text>
</comment>
<dbReference type="PANTHER" id="PTHR33395:SF22">
    <property type="entry name" value="REVERSE TRANSCRIPTASE DOMAIN-CONTAINING PROTEIN"/>
    <property type="match status" value="1"/>
</dbReference>